<evidence type="ECO:0000259" key="6">
    <source>
        <dbReference type="PROSITE" id="PS50850"/>
    </source>
</evidence>
<feature type="transmembrane region" description="Helical" evidence="5">
    <location>
        <begin position="642"/>
        <end position="659"/>
    </location>
</feature>
<feature type="transmembrane region" description="Helical" evidence="5">
    <location>
        <begin position="771"/>
        <end position="800"/>
    </location>
</feature>
<feature type="transmembrane region" description="Helical" evidence="5">
    <location>
        <begin position="616"/>
        <end position="636"/>
    </location>
</feature>
<dbReference type="PROSITE" id="PS00216">
    <property type="entry name" value="SUGAR_TRANSPORT_1"/>
    <property type="match status" value="1"/>
</dbReference>
<dbReference type="PANTHER" id="PTHR23503">
    <property type="entry name" value="SOLUTE CARRIER FAMILY 2"/>
    <property type="match status" value="1"/>
</dbReference>
<dbReference type="GO" id="GO:0046323">
    <property type="term" value="P:D-glucose import"/>
    <property type="evidence" value="ECO:0007669"/>
    <property type="project" value="TreeGrafter"/>
</dbReference>
<dbReference type="GO" id="GO:0055056">
    <property type="term" value="F:D-glucose transmembrane transporter activity"/>
    <property type="evidence" value="ECO:0007669"/>
    <property type="project" value="TreeGrafter"/>
</dbReference>
<dbReference type="InterPro" id="IPR045263">
    <property type="entry name" value="GLUT"/>
</dbReference>
<feature type="transmembrane region" description="Helical" evidence="5">
    <location>
        <begin position="193"/>
        <end position="217"/>
    </location>
</feature>
<feature type="transmembrane region" description="Helical" evidence="5">
    <location>
        <begin position="561"/>
        <end position="584"/>
    </location>
</feature>
<feature type="transmembrane region" description="Helical" evidence="5">
    <location>
        <begin position="838"/>
        <end position="858"/>
    </location>
</feature>
<evidence type="ECO:0000256" key="4">
    <source>
        <dbReference type="ARBA" id="ARBA00023136"/>
    </source>
</evidence>
<dbReference type="EMBL" id="JAPFRF010000020">
    <property type="protein sequence ID" value="KAJ7306378.1"/>
    <property type="molecule type" value="Genomic_DNA"/>
</dbReference>
<feature type="transmembrane region" description="Helical" evidence="5">
    <location>
        <begin position="161"/>
        <end position="181"/>
    </location>
</feature>
<dbReference type="Proteomes" id="UP001142489">
    <property type="component" value="Unassembled WGS sequence"/>
</dbReference>
<reference evidence="7" key="1">
    <citation type="journal article" date="2023" name="DNA Res.">
        <title>Chromosome-level genome assembly of Phrynocephalus forsythii using third-generation DNA sequencing and Hi-C analysis.</title>
        <authorList>
            <person name="Qi Y."/>
            <person name="Zhao W."/>
            <person name="Zhao Y."/>
            <person name="Niu C."/>
            <person name="Cao S."/>
            <person name="Zhang Y."/>
        </authorList>
    </citation>
    <scope>NUCLEOTIDE SEQUENCE</scope>
    <source>
        <tissue evidence="7">Muscle</tissue>
    </source>
</reference>
<feature type="transmembrane region" description="Helical" evidence="5">
    <location>
        <begin position="530"/>
        <end position="554"/>
    </location>
</feature>
<dbReference type="InterPro" id="IPR036259">
    <property type="entry name" value="MFS_trans_sf"/>
</dbReference>
<dbReference type="AlphaFoldDB" id="A0A9Q0XAQ7"/>
<feature type="transmembrane region" description="Helical" evidence="5">
    <location>
        <begin position="477"/>
        <end position="495"/>
    </location>
</feature>
<dbReference type="SUPFAM" id="SSF103473">
    <property type="entry name" value="MFS general substrate transporter"/>
    <property type="match status" value="5"/>
</dbReference>
<dbReference type="GO" id="GO:0070837">
    <property type="term" value="P:dehydroascorbic acid transport"/>
    <property type="evidence" value="ECO:0007669"/>
    <property type="project" value="TreeGrafter"/>
</dbReference>
<comment type="subcellular location">
    <subcellularLocation>
        <location evidence="1">Membrane</location>
        <topology evidence="1">Multi-pass membrane protein</topology>
    </subcellularLocation>
</comment>
<keyword evidence="3 5" id="KW-1133">Transmembrane helix</keyword>
<dbReference type="InterPro" id="IPR020846">
    <property type="entry name" value="MFS_dom"/>
</dbReference>
<accession>A0A9Q0XAQ7</accession>
<feature type="transmembrane region" description="Helical" evidence="5">
    <location>
        <begin position="450"/>
        <end position="470"/>
    </location>
</feature>
<proteinExistence type="predicted"/>
<dbReference type="GO" id="GO:0005886">
    <property type="term" value="C:plasma membrane"/>
    <property type="evidence" value="ECO:0007669"/>
    <property type="project" value="TreeGrafter"/>
</dbReference>
<dbReference type="InterPro" id="IPR005829">
    <property type="entry name" value="Sugar_transporter_CS"/>
</dbReference>
<dbReference type="Gene3D" id="1.20.1250.20">
    <property type="entry name" value="MFS general substrate transporter like domains"/>
    <property type="match status" value="5"/>
</dbReference>
<dbReference type="OrthoDB" id="4540492at2759"/>
<feature type="transmembrane region" description="Helical" evidence="5">
    <location>
        <begin position="710"/>
        <end position="733"/>
    </location>
</feature>
<keyword evidence="8" id="KW-1185">Reference proteome</keyword>
<dbReference type="InterPro" id="IPR005828">
    <property type="entry name" value="MFS_sugar_transport-like"/>
</dbReference>
<feature type="transmembrane region" description="Helical" evidence="5">
    <location>
        <begin position="357"/>
        <end position="380"/>
    </location>
</feature>
<dbReference type="PROSITE" id="PS50850">
    <property type="entry name" value="MFS"/>
    <property type="match status" value="1"/>
</dbReference>
<feature type="transmembrane region" description="Helical" evidence="5">
    <location>
        <begin position="392"/>
        <end position="413"/>
    </location>
</feature>
<keyword evidence="4 5" id="KW-0472">Membrane</keyword>
<evidence type="ECO:0000256" key="2">
    <source>
        <dbReference type="ARBA" id="ARBA00022692"/>
    </source>
</evidence>
<evidence type="ECO:0000256" key="5">
    <source>
        <dbReference type="SAM" id="Phobius"/>
    </source>
</evidence>
<comment type="caution">
    <text evidence="7">The sequence shown here is derived from an EMBL/GenBank/DDBJ whole genome shotgun (WGS) entry which is preliminary data.</text>
</comment>
<gene>
    <name evidence="7" type="ORF">JRQ81_009723</name>
</gene>
<organism evidence="7 8">
    <name type="scientific">Phrynocephalus forsythii</name>
    <dbReference type="NCBI Taxonomy" id="171643"/>
    <lineage>
        <taxon>Eukaryota</taxon>
        <taxon>Metazoa</taxon>
        <taxon>Chordata</taxon>
        <taxon>Craniata</taxon>
        <taxon>Vertebrata</taxon>
        <taxon>Euteleostomi</taxon>
        <taxon>Lepidosauria</taxon>
        <taxon>Squamata</taxon>
        <taxon>Bifurcata</taxon>
        <taxon>Unidentata</taxon>
        <taxon>Episquamata</taxon>
        <taxon>Toxicofera</taxon>
        <taxon>Iguania</taxon>
        <taxon>Acrodonta</taxon>
        <taxon>Agamidae</taxon>
        <taxon>Agaminae</taxon>
        <taxon>Phrynocephalus</taxon>
    </lineage>
</organism>
<feature type="domain" description="Major facilitator superfamily (MFS) profile" evidence="6">
    <location>
        <begin position="309"/>
        <end position="770"/>
    </location>
</feature>
<sequence>MVSSSLLENFAFSTATQVLLQEPSGSLFLLIGSCDAINLPRQPLSEEISHVWFWIHPGEGMDAAGSVARPKAKKPITLDFPNSTFKAVEGRTDELKFEDQLLAITTIMFPIGALSGVLVLGFFMDNLGRKSLLFLSNSINVASASLLGLSQSWDSYKIGILARFINGMSSGTFSCVVPLYIAEIAPPHLRGALHVVSTLFLTLGVLAAQLLGLYEVFGNEESLRLCRENLHIPGNQQHRHPFHAHRGEQRTPPGDLTGDVVHRFRGTPVPASCQFDDLRHDLYFPGCLLRASAPIPYLITEELFLQSARGSACVIGGFINWCSRFLTGVMFTQLEAMKSFYNETYRMRNGINIDSGLLMYQWGLTVSFFPLGGIFGSLLVGPLADGCGRKGALLANNVLAIASAVLMGCSKAIRSHEFIIFARLIVGVCTDSVANVLISELFLQSSRSSAFVVTGCIHWVCRFLVAVAYLHVELTKPLVMVAVITSFGSSLQYGYNIWVVTHPATLIQDFYNSTYTEKKKISINKAFLNFLYNLTTALFSLGGLIGSLLASLLVDRFGRRGALILNNILSIVSALLMGFTPLIFAYEYTIFTRLLTGICSERVYATMWLSEHDAQYISMISTISLIITLLIVAYLIDSVGRRVLILIGFGVCSILCVLLTMTLELQSTMSWMSYVSSGLMFAFLIGHVIGPGPMPNILIAELFLQSSRSTGFALGGFVHWLLNFLTGMVFLQIEMYIVDLKGRKILLLISFGVSSVLCVVLTITIELQKNTWVAILNSFLINVFLTGHAAGPSSLTFLLIAELFLQSSRSSAYVVGGFVHWVLHLFTVITYMELQPYLRAYSFLVCFLICVATFVYIYTRVPETRGLTFVEIRRTMSAMGPRGRTFAVTPA</sequence>
<dbReference type="PROSITE" id="PS00217">
    <property type="entry name" value="SUGAR_TRANSPORT_2"/>
    <property type="match status" value="1"/>
</dbReference>
<feature type="transmembrane region" description="Helical" evidence="5">
    <location>
        <begin position="101"/>
        <end position="124"/>
    </location>
</feature>
<evidence type="ECO:0000313" key="7">
    <source>
        <dbReference type="EMBL" id="KAJ7306378.1"/>
    </source>
</evidence>
<evidence type="ECO:0000256" key="1">
    <source>
        <dbReference type="ARBA" id="ARBA00004141"/>
    </source>
</evidence>
<feature type="transmembrane region" description="Helical" evidence="5">
    <location>
        <begin position="812"/>
        <end position="832"/>
    </location>
</feature>
<feature type="transmembrane region" description="Helical" evidence="5">
    <location>
        <begin position="420"/>
        <end position="438"/>
    </location>
</feature>
<evidence type="ECO:0000256" key="3">
    <source>
        <dbReference type="ARBA" id="ARBA00022989"/>
    </source>
</evidence>
<name>A0A9Q0XAQ7_9SAUR</name>
<dbReference type="Pfam" id="PF00083">
    <property type="entry name" value="Sugar_tr"/>
    <property type="match status" value="4"/>
</dbReference>
<keyword evidence="2 5" id="KW-0812">Transmembrane</keyword>
<feature type="transmembrane region" description="Helical" evidence="5">
    <location>
        <begin position="671"/>
        <end position="690"/>
    </location>
</feature>
<feature type="transmembrane region" description="Helical" evidence="5">
    <location>
        <begin position="745"/>
        <end position="765"/>
    </location>
</feature>
<evidence type="ECO:0000313" key="8">
    <source>
        <dbReference type="Proteomes" id="UP001142489"/>
    </source>
</evidence>
<protein>
    <recommendedName>
        <fullName evidence="6">Major facilitator superfamily (MFS) profile domain-containing protein</fullName>
    </recommendedName>
</protein>
<dbReference type="PANTHER" id="PTHR23503:SF32">
    <property type="entry name" value="SOLUTE CARRIER FAMILY 2, FACILITATED GLUCOSE TRANSPORTER MEMBER 5"/>
    <property type="match status" value="1"/>
</dbReference>